<evidence type="ECO:0000313" key="2">
    <source>
        <dbReference type="Proteomes" id="UP000249402"/>
    </source>
</evidence>
<gene>
    <name evidence="1" type="ORF">BO80DRAFT_448587</name>
</gene>
<dbReference type="RefSeq" id="XP_025571573.1">
    <property type="nucleotide sequence ID" value="XM_025721684.1"/>
</dbReference>
<proteinExistence type="predicted"/>
<dbReference type="AlphaFoldDB" id="A0A395GP25"/>
<protein>
    <submittedName>
        <fullName evidence="1">Uncharacterized protein</fullName>
    </submittedName>
</protein>
<name>A0A395GP25_9EURO</name>
<dbReference type="OrthoDB" id="4473671at2759"/>
<dbReference type="GeneID" id="37226549"/>
<reference evidence="1 2" key="1">
    <citation type="submission" date="2018-02" db="EMBL/GenBank/DDBJ databases">
        <title>The genomes of Aspergillus section Nigri reveals drivers in fungal speciation.</title>
        <authorList>
            <consortium name="DOE Joint Genome Institute"/>
            <person name="Vesth T.C."/>
            <person name="Nybo J."/>
            <person name="Theobald S."/>
            <person name="Brandl J."/>
            <person name="Frisvad J.C."/>
            <person name="Nielsen K.F."/>
            <person name="Lyhne E.K."/>
            <person name="Kogle M.E."/>
            <person name="Kuo A."/>
            <person name="Riley R."/>
            <person name="Clum A."/>
            <person name="Nolan M."/>
            <person name="Lipzen A."/>
            <person name="Salamov A."/>
            <person name="Henrissat B."/>
            <person name="Wiebenga A."/>
            <person name="De vries R.P."/>
            <person name="Grigoriev I.V."/>
            <person name="Mortensen U.H."/>
            <person name="Andersen M.R."/>
            <person name="Baker S.E."/>
        </authorList>
    </citation>
    <scope>NUCLEOTIDE SEQUENCE [LARGE SCALE GENOMIC DNA]</scope>
    <source>
        <strain evidence="1 2">CBS 121593</strain>
    </source>
</reference>
<dbReference type="Proteomes" id="UP000249402">
    <property type="component" value="Unassembled WGS sequence"/>
</dbReference>
<dbReference type="EMBL" id="KZ824465">
    <property type="protein sequence ID" value="RAK97245.1"/>
    <property type="molecule type" value="Genomic_DNA"/>
</dbReference>
<sequence length="104" mass="12193">MSLAEHVSDPRFLQEFCLSDDLSRLTIDPKSVPYLRPARLALLHPLKEADILESCRRPKPHRPPARSPPTRSYNCDHYRHDFLDLQPLCQLWRQELTKIPPFHG</sequence>
<accession>A0A395GP25</accession>
<keyword evidence="2" id="KW-1185">Reference proteome</keyword>
<dbReference type="VEuPathDB" id="FungiDB:BO80DRAFT_448587"/>
<evidence type="ECO:0000313" key="1">
    <source>
        <dbReference type="EMBL" id="RAK97245.1"/>
    </source>
</evidence>
<organism evidence="1 2">
    <name type="scientific">Aspergillus ibericus CBS 121593</name>
    <dbReference type="NCBI Taxonomy" id="1448316"/>
    <lineage>
        <taxon>Eukaryota</taxon>
        <taxon>Fungi</taxon>
        <taxon>Dikarya</taxon>
        <taxon>Ascomycota</taxon>
        <taxon>Pezizomycotina</taxon>
        <taxon>Eurotiomycetes</taxon>
        <taxon>Eurotiomycetidae</taxon>
        <taxon>Eurotiales</taxon>
        <taxon>Aspergillaceae</taxon>
        <taxon>Aspergillus</taxon>
        <taxon>Aspergillus subgen. Circumdati</taxon>
    </lineage>
</organism>